<dbReference type="SUPFAM" id="SSF53448">
    <property type="entry name" value="Nucleotide-diphospho-sugar transferases"/>
    <property type="match status" value="1"/>
</dbReference>
<keyword evidence="3" id="KW-1185">Reference proteome</keyword>
<dbReference type="InterPro" id="IPR001173">
    <property type="entry name" value="Glyco_trans_2-like"/>
</dbReference>
<dbReference type="Proteomes" id="UP000437736">
    <property type="component" value="Unassembled WGS sequence"/>
</dbReference>
<dbReference type="CDD" id="cd00761">
    <property type="entry name" value="Glyco_tranf_GTA_type"/>
    <property type="match status" value="1"/>
</dbReference>
<dbReference type="PANTHER" id="PTHR43685">
    <property type="entry name" value="GLYCOSYLTRANSFERASE"/>
    <property type="match status" value="1"/>
</dbReference>
<gene>
    <name evidence="2" type="ORF">GHK86_04505</name>
</gene>
<proteinExistence type="predicted"/>
<reference evidence="2 3" key="1">
    <citation type="submission" date="2019-11" db="EMBL/GenBank/DDBJ databases">
        <title>Acidiferrimicrobium australis gen. nov., sp. nov., an acidophilic and obligately heterotrophic, member of the Actinobacteria that catalyses dissimilatory oxido- reduction of iron isolated from metal-rich acidic water in Chile.</title>
        <authorList>
            <person name="Gonzalez D."/>
            <person name="Huber K."/>
            <person name="Hedrich S."/>
            <person name="Rojas-Villalobos C."/>
            <person name="Quatrini R."/>
            <person name="Dinamarca M.A."/>
            <person name="Schwarz A."/>
            <person name="Canales C."/>
            <person name="Nancucheo I."/>
        </authorList>
    </citation>
    <scope>NUCLEOTIDE SEQUENCE [LARGE SCALE GENOMIC DNA]</scope>
    <source>
        <strain evidence="2 3">USS-CCA1</strain>
    </source>
</reference>
<evidence type="ECO:0000313" key="2">
    <source>
        <dbReference type="EMBL" id="MST31987.1"/>
    </source>
</evidence>
<feature type="domain" description="Glycosyltransferase 2-like" evidence="1">
    <location>
        <begin position="5"/>
        <end position="127"/>
    </location>
</feature>
<evidence type="ECO:0000313" key="3">
    <source>
        <dbReference type="Proteomes" id="UP000437736"/>
    </source>
</evidence>
<dbReference type="Pfam" id="PF00535">
    <property type="entry name" value="Glycos_transf_2"/>
    <property type="match status" value="1"/>
</dbReference>
<dbReference type="EMBL" id="WJHE01000190">
    <property type="protein sequence ID" value="MST31987.1"/>
    <property type="molecule type" value="Genomic_DNA"/>
</dbReference>
<protein>
    <submittedName>
        <fullName evidence="2">Glycosyltransferase</fullName>
    </submittedName>
</protein>
<dbReference type="InterPro" id="IPR050834">
    <property type="entry name" value="Glycosyltransf_2"/>
</dbReference>
<dbReference type="InterPro" id="IPR029044">
    <property type="entry name" value="Nucleotide-diphossugar_trans"/>
</dbReference>
<dbReference type="Gene3D" id="3.90.550.10">
    <property type="entry name" value="Spore Coat Polysaccharide Biosynthesis Protein SpsA, Chain A"/>
    <property type="match status" value="1"/>
</dbReference>
<comment type="caution">
    <text evidence="2">The sequence shown here is derived from an EMBL/GenBank/DDBJ whole genome shotgun (WGS) entry which is preliminary data.</text>
</comment>
<accession>A0ABW9QQS0</accession>
<dbReference type="PANTHER" id="PTHR43685:SF12">
    <property type="entry name" value="GLYCOSYL TRANSFERASE FAMILY 2"/>
    <property type="match status" value="1"/>
</dbReference>
<evidence type="ECO:0000259" key="1">
    <source>
        <dbReference type="Pfam" id="PF00535"/>
    </source>
</evidence>
<sequence>MADVSVVIALYNGAATIGEQLDALASQTLSGCEIVVADNGSTDGGPEIVRSHRVGARLVDASQRRGQGYARNAGASAATGSKLLFCDSDDVVDTGWAAALADALDRWDVVGGFLEERTLNEGIEGWRNPSSAIFTARPLPYGGGGNLGIRRHVFEAISGWPTDLTGSGEDNVLCWRAQLAGYSFGHEPSAIVHYRWRHDLSAHVRQQFVYGRQLPIVQARFPQFEPARVTPWWKTLGWLGTHTPLLFRRRTVGLWLGTAAYRLGMAAGARVSDQMRVRSDPDSGPA</sequence>
<organism evidence="2 3">
    <name type="scientific">Acidiferrimicrobium australe</name>
    <dbReference type="NCBI Taxonomy" id="2664430"/>
    <lineage>
        <taxon>Bacteria</taxon>
        <taxon>Bacillati</taxon>
        <taxon>Actinomycetota</taxon>
        <taxon>Acidimicrobiia</taxon>
        <taxon>Acidimicrobiales</taxon>
        <taxon>Acidimicrobiaceae</taxon>
        <taxon>Acidiferrimicrobium</taxon>
    </lineage>
</organism>
<name>A0ABW9QQS0_9ACTN</name>